<name>A0A8X7WQR7_BRACI</name>
<dbReference type="GO" id="GO:0006355">
    <property type="term" value="P:regulation of DNA-templated transcription"/>
    <property type="evidence" value="ECO:0007669"/>
    <property type="project" value="UniProtKB-UniRule"/>
</dbReference>
<dbReference type="PANTHER" id="PTHR12321">
    <property type="entry name" value="CPG BINDING PROTEIN"/>
    <property type="match status" value="1"/>
</dbReference>
<dbReference type="GO" id="GO:0003712">
    <property type="term" value="F:transcription coregulator activity"/>
    <property type="evidence" value="ECO:0007669"/>
    <property type="project" value="TreeGrafter"/>
</dbReference>
<protein>
    <recommendedName>
        <fullName evidence="1">PHD finger protein ALFIN-LIKE</fullName>
    </recommendedName>
</protein>
<keyword evidence="1" id="KW-0862">Zinc</keyword>
<keyword evidence="1" id="KW-0804">Transcription</keyword>
<keyword evidence="1" id="KW-0539">Nucleus</keyword>
<dbReference type="Proteomes" id="UP000886595">
    <property type="component" value="Unassembled WGS sequence"/>
</dbReference>
<reference evidence="4 5" key="1">
    <citation type="submission" date="2020-02" db="EMBL/GenBank/DDBJ databases">
        <authorList>
            <person name="Ma Q."/>
            <person name="Huang Y."/>
            <person name="Song X."/>
            <person name="Pei D."/>
        </authorList>
    </citation>
    <scope>NUCLEOTIDE SEQUENCE [LARGE SCALE GENOMIC DNA]</scope>
    <source>
        <strain evidence="4">Sxm20200214</strain>
        <tissue evidence="4">Leaf</tissue>
    </source>
</reference>
<dbReference type="PANTHER" id="PTHR12321:SF39">
    <property type="entry name" value="PHD FINGER PROTEIN ALFIN-LIKE 2"/>
    <property type="match status" value="1"/>
</dbReference>
<dbReference type="EMBL" id="JAAMPC010000001">
    <property type="protein sequence ID" value="KAG2334576.1"/>
    <property type="molecule type" value="Genomic_DNA"/>
</dbReference>
<dbReference type="GO" id="GO:0008270">
    <property type="term" value="F:zinc ion binding"/>
    <property type="evidence" value="ECO:0007669"/>
    <property type="project" value="UniProtKB-KW"/>
</dbReference>
<proteinExistence type="inferred from homology"/>
<keyword evidence="1" id="KW-0805">Transcription regulation</keyword>
<evidence type="ECO:0000313" key="5">
    <source>
        <dbReference type="Proteomes" id="UP000886595"/>
    </source>
</evidence>
<comment type="domain">
    <text evidence="1">The PHD-type zinc finger mediates the binding to H3K4me3.</text>
</comment>
<accession>A0A8X7WQR7</accession>
<feature type="region of interest" description="Disordered" evidence="2">
    <location>
        <begin position="1"/>
        <end position="29"/>
    </location>
</feature>
<evidence type="ECO:0000256" key="1">
    <source>
        <dbReference type="RuleBase" id="RU369089"/>
    </source>
</evidence>
<feature type="domain" description="Alfin N-terminal" evidence="3">
    <location>
        <begin position="38"/>
        <end position="164"/>
    </location>
</feature>
<dbReference type="GO" id="GO:0006325">
    <property type="term" value="P:chromatin organization"/>
    <property type="evidence" value="ECO:0007669"/>
    <property type="project" value="UniProtKB-UniRule"/>
</dbReference>
<dbReference type="AlphaFoldDB" id="A0A8X7WQR7"/>
<evidence type="ECO:0000313" key="4">
    <source>
        <dbReference type="EMBL" id="KAG2334576.1"/>
    </source>
</evidence>
<comment type="subcellular location">
    <subcellularLocation>
        <location evidence="1">Nucleus</location>
    </subcellularLocation>
</comment>
<feature type="domain" description="Alfin N-terminal" evidence="3">
    <location>
        <begin position="182"/>
        <end position="216"/>
    </location>
</feature>
<dbReference type="GO" id="GO:0005634">
    <property type="term" value="C:nucleus"/>
    <property type="evidence" value="ECO:0007669"/>
    <property type="project" value="UniProtKB-SubCell"/>
</dbReference>
<comment type="caution">
    <text evidence="4">The sequence shown here is derived from an EMBL/GenBank/DDBJ whole genome shotgun (WGS) entry which is preliminary data.</text>
</comment>
<keyword evidence="5" id="KW-1185">Reference proteome</keyword>
<evidence type="ECO:0000259" key="3">
    <source>
        <dbReference type="Pfam" id="PF12165"/>
    </source>
</evidence>
<dbReference type="GO" id="GO:0000976">
    <property type="term" value="F:transcription cis-regulatory region binding"/>
    <property type="evidence" value="ECO:0007669"/>
    <property type="project" value="TreeGrafter"/>
</dbReference>
<organism evidence="4 5">
    <name type="scientific">Brassica carinata</name>
    <name type="common">Ethiopian mustard</name>
    <name type="synonym">Abyssinian cabbage</name>
    <dbReference type="NCBI Taxonomy" id="52824"/>
    <lineage>
        <taxon>Eukaryota</taxon>
        <taxon>Viridiplantae</taxon>
        <taxon>Streptophyta</taxon>
        <taxon>Embryophyta</taxon>
        <taxon>Tracheophyta</taxon>
        <taxon>Spermatophyta</taxon>
        <taxon>Magnoliopsida</taxon>
        <taxon>eudicotyledons</taxon>
        <taxon>Gunneridae</taxon>
        <taxon>Pentapetalae</taxon>
        <taxon>rosids</taxon>
        <taxon>malvids</taxon>
        <taxon>Brassicales</taxon>
        <taxon>Brassicaceae</taxon>
        <taxon>Brassiceae</taxon>
        <taxon>Brassica</taxon>
    </lineage>
</organism>
<keyword evidence="1" id="KW-0156">Chromatin regulator</keyword>
<evidence type="ECO:0000256" key="2">
    <source>
        <dbReference type="SAM" id="MobiDB-lite"/>
    </source>
</evidence>
<keyword evidence="1" id="KW-0479">Metal-binding</keyword>
<comment type="subunit">
    <text evidence="1">Interacts with H3K4me3 and to a lesser extent with H3K4me2.</text>
</comment>
<comment type="function">
    <text evidence="1">Histone-binding component that specifically recognizes H3 tails trimethylated on 'Lys-4' (H3K4me3), which mark transcription start sites of virtually all active genes.</text>
</comment>
<comment type="similarity">
    <text evidence="1">Belongs to the Alfin family.</text>
</comment>
<dbReference type="InterPro" id="IPR045104">
    <property type="entry name" value="Alfin"/>
</dbReference>
<dbReference type="InterPro" id="IPR021998">
    <property type="entry name" value="Alfin_N"/>
</dbReference>
<sequence length="232" mass="26081">MFRREVSSSSSAQNDDMHHRRVISSSSPPISDDYMPKTVEDIFVNYRLRRVGLLRAFGTDVATLYFLCNPDKNNLCLYGYPDGTWDVREPGVLLPPNLPEPAVGINFARDGMRAIVWLTLVAVHSDSWLRSLASFFGAGLSRDDSRESLFERINDIPTLAEKVKEYYPGQMRIDTRITPLQEMENLCSYGHPNGTWEVNLPAEAEEVPPELPEPALESTSQEIVCSVMIGSL</sequence>
<keyword evidence="1" id="KW-0863">Zinc-finger</keyword>
<gene>
    <name evidence="4" type="ORF">Bca52824_005756</name>
</gene>
<dbReference type="Pfam" id="PF12165">
    <property type="entry name" value="Alfin"/>
    <property type="match status" value="2"/>
</dbReference>
<dbReference type="GO" id="GO:0042393">
    <property type="term" value="F:histone binding"/>
    <property type="evidence" value="ECO:0007669"/>
    <property type="project" value="UniProtKB-UniRule"/>
</dbReference>
<dbReference type="OrthoDB" id="1638469at2759"/>